<dbReference type="Gene3D" id="1.10.260.40">
    <property type="entry name" value="lambda repressor-like DNA-binding domains"/>
    <property type="match status" value="1"/>
</dbReference>
<dbReference type="AlphaFoldDB" id="A0A011QLG5"/>
<dbReference type="CDD" id="cd00093">
    <property type="entry name" value="HTH_XRE"/>
    <property type="match status" value="1"/>
</dbReference>
<dbReference type="InterPro" id="IPR010982">
    <property type="entry name" value="Lambda_DNA-bd_dom_sf"/>
</dbReference>
<sequence length="107" mass="11152">MNATKPGKRIHAARLAKGYGLRECARLTGMSPSALASLESGGSNLPSLEKAIKLAAVLDKTVGWIVDGEDNRGAVTKEQQELLDATTALSPHAVASLIAMIKALTGR</sequence>
<evidence type="ECO:0000259" key="1">
    <source>
        <dbReference type="PROSITE" id="PS50943"/>
    </source>
</evidence>
<dbReference type="PROSITE" id="PS50943">
    <property type="entry name" value="HTH_CROC1"/>
    <property type="match status" value="1"/>
</dbReference>
<dbReference type="STRING" id="1454004.AW11_00900"/>
<protein>
    <submittedName>
        <fullName evidence="2">HTH-type transcriptional regulator SinR</fullName>
    </submittedName>
</protein>
<comment type="caution">
    <text evidence="2">The sequence shown here is derived from an EMBL/GenBank/DDBJ whole genome shotgun (WGS) entry which is preliminary data.</text>
</comment>
<dbReference type="Proteomes" id="UP000022141">
    <property type="component" value="Unassembled WGS sequence"/>
</dbReference>
<evidence type="ECO:0000313" key="3">
    <source>
        <dbReference type="Proteomes" id="UP000022141"/>
    </source>
</evidence>
<name>A0A011QLG5_ACCRE</name>
<organism evidence="2 3">
    <name type="scientific">Accumulibacter regalis</name>
    <dbReference type="NCBI Taxonomy" id="522306"/>
    <lineage>
        <taxon>Bacteria</taxon>
        <taxon>Pseudomonadati</taxon>
        <taxon>Pseudomonadota</taxon>
        <taxon>Betaproteobacteria</taxon>
        <taxon>Candidatus Accumulibacter</taxon>
    </lineage>
</organism>
<dbReference type="InterPro" id="IPR001387">
    <property type="entry name" value="Cro/C1-type_HTH"/>
</dbReference>
<dbReference type="Pfam" id="PF01381">
    <property type="entry name" value="HTH_3"/>
    <property type="match status" value="1"/>
</dbReference>
<evidence type="ECO:0000313" key="2">
    <source>
        <dbReference type="EMBL" id="EXI90197.1"/>
    </source>
</evidence>
<reference evidence="2" key="1">
    <citation type="submission" date="2014-02" db="EMBL/GenBank/DDBJ databases">
        <title>Expanding our view of genomic diversity in Candidatus Accumulibacter clades.</title>
        <authorList>
            <person name="Skennerton C.T."/>
            <person name="Barr J.J."/>
            <person name="Slater F.R."/>
            <person name="Bond P.L."/>
            <person name="Tyson G.W."/>
        </authorList>
    </citation>
    <scope>NUCLEOTIDE SEQUENCE [LARGE SCALE GENOMIC DNA]</scope>
</reference>
<dbReference type="GO" id="GO:0003677">
    <property type="term" value="F:DNA binding"/>
    <property type="evidence" value="ECO:0007669"/>
    <property type="project" value="InterPro"/>
</dbReference>
<accession>A0A011QLG5</accession>
<proteinExistence type="predicted"/>
<gene>
    <name evidence="2" type="primary">sinR</name>
    <name evidence="2" type="ORF">AW11_00900</name>
</gene>
<dbReference type="SMART" id="SM00530">
    <property type="entry name" value="HTH_XRE"/>
    <property type="match status" value="1"/>
</dbReference>
<dbReference type="SUPFAM" id="SSF47413">
    <property type="entry name" value="lambda repressor-like DNA-binding domains"/>
    <property type="match status" value="1"/>
</dbReference>
<feature type="domain" description="HTH cro/C1-type" evidence="1">
    <location>
        <begin position="10"/>
        <end position="65"/>
    </location>
</feature>
<keyword evidence="3" id="KW-1185">Reference proteome</keyword>
<dbReference type="EMBL" id="JEMY01000008">
    <property type="protein sequence ID" value="EXI90197.1"/>
    <property type="molecule type" value="Genomic_DNA"/>
</dbReference>